<evidence type="ECO:0000256" key="1">
    <source>
        <dbReference type="SAM" id="Phobius"/>
    </source>
</evidence>
<dbReference type="STRING" id="1802439.A2589_02795"/>
<evidence type="ECO:0000313" key="2">
    <source>
        <dbReference type="EMBL" id="OHA59938.1"/>
    </source>
</evidence>
<dbReference type="EMBL" id="MHTK01000004">
    <property type="protein sequence ID" value="OHA59938.1"/>
    <property type="molecule type" value="Genomic_DNA"/>
</dbReference>
<reference evidence="2 3" key="1">
    <citation type="journal article" date="2016" name="Nat. Commun.">
        <title>Thousands of microbial genomes shed light on interconnected biogeochemical processes in an aquifer system.</title>
        <authorList>
            <person name="Anantharaman K."/>
            <person name="Brown C.T."/>
            <person name="Hug L.A."/>
            <person name="Sharon I."/>
            <person name="Castelle C.J."/>
            <person name="Probst A.J."/>
            <person name="Thomas B.C."/>
            <person name="Singh A."/>
            <person name="Wilkins M.J."/>
            <person name="Karaoz U."/>
            <person name="Brodie E.L."/>
            <person name="Williams K.H."/>
            <person name="Hubbard S.S."/>
            <person name="Banfield J.F."/>
        </authorList>
    </citation>
    <scope>NUCLEOTIDE SEQUENCE [LARGE SCALE GENOMIC DNA]</scope>
</reference>
<gene>
    <name evidence="2" type="ORF">A2589_02795</name>
</gene>
<protein>
    <submittedName>
        <fullName evidence="2">Uncharacterized protein</fullName>
    </submittedName>
</protein>
<dbReference type="AlphaFoldDB" id="A0A1G2QHP6"/>
<feature type="transmembrane region" description="Helical" evidence="1">
    <location>
        <begin position="86"/>
        <end position="105"/>
    </location>
</feature>
<comment type="caution">
    <text evidence="2">The sequence shown here is derived from an EMBL/GenBank/DDBJ whole genome shotgun (WGS) entry which is preliminary data.</text>
</comment>
<keyword evidence="1" id="KW-0812">Transmembrane</keyword>
<accession>A0A1G2QHP6</accession>
<keyword evidence="1" id="KW-1133">Transmembrane helix</keyword>
<keyword evidence="1" id="KW-0472">Membrane</keyword>
<evidence type="ECO:0000313" key="3">
    <source>
        <dbReference type="Proteomes" id="UP000177838"/>
    </source>
</evidence>
<sequence>MNISRTKFVILFIISGFAFMFITSTLLGSTGPRVFPKHPDSFLGTASPIAWKNTVSTIISPIKVVLIGPLLLSTDFLRDDPPPPFIGIYLIFYWTILASIIHYLLRKINILKTTKNNL</sequence>
<dbReference type="Proteomes" id="UP000177838">
    <property type="component" value="Unassembled WGS sequence"/>
</dbReference>
<organism evidence="2 3">
    <name type="scientific">Candidatus Vogelbacteria bacterium RIFOXYD1_FULL_46_19</name>
    <dbReference type="NCBI Taxonomy" id="1802439"/>
    <lineage>
        <taxon>Bacteria</taxon>
        <taxon>Candidatus Vogeliibacteriota</taxon>
    </lineage>
</organism>
<proteinExistence type="predicted"/>
<name>A0A1G2QHP6_9BACT</name>